<organism evidence="2 3">
    <name type="scientific">Dunaliella salina</name>
    <name type="common">Green alga</name>
    <name type="synonym">Protococcus salinus</name>
    <dbReference type="NCBI Taxonomy" id="3046"/>
    <lineage>
        <taxon>Eukaryota</taxon>
        <taxon>Viridiplantae</taxon>
        <taxon>Chlorophyta</taxon>
        <taxon>core chlorophytes</taxon>
        <taxon>Chlorophyceae</taxon>
        <taxon>CS clade</taxon>
        <taxon>Chlamydomonadales</taxon>
        <taxon>Dunaliellaceae</taxon>
        <taxon>Dunaliella</taxon>
    </lineage>
</organism>
<keyword evidence="3" id="KW-1185">Reference proteome</keyword>
<evidence type="ECO:0000256" key="1">
    <source>
        <dbReference type="SAM" id="MobiDB-lite"/>
    </source>
</evidence>
<dbReference type="EMBL" id="MU069442">
    <property type="protein sequence ID" value="KAF5843442.1"/>
    <property type="molecule type" value="Genomic_DNA"/>
</dbReference>
<evidence type="ECO:0000313" key="2">
    <source>
        <dbReference type="EMBL" id="KAF5843442.1"/>
    </source>
</evidence>
<comment type="caution">
    <text evidence="2">The sequence shown here is derived from an EMBL/GenBank/DDBJ whole genome shotgun (WGS) entry which is preliminary data.</text>
</comment>
<name>A0ABQ7H9A8_DUNSA</name>
<dbReference type="Proteomes" id="UP000815325">
    <property type="component" value="Unassembled WGS sequence"/>
</dbReference>
<sequence length="122" mass="13700">MNTPDTNTLTTHSPRHESAPHSTHQLHPLLISVLGTTLLTRPVCTLRTGSPLDQLWSQANNLHDGCMLLTLRIGSWCFALLRQMPIALRHFRSIPCSFRLATLRISSQGLRLLHELPKAVLH</sequence>
<evidence type="ECO:0000313" key="3">
    <source>
        <dbReference type="Proteomes" id="UP000815325"/>
    </source>
</evidence>
<evidence type="ECO:0008006" key="4">
    <source>
        <dbReference type="Google" id="ProtNLM"/>
    </source>
</evidence>
<protein>
    <recommendedName>
        <fullName evidence="4">Encoded protein</fullName>
    </recommendedName>
</protein>
<reference evidence="2" key="1">
    <citation type="submission" date="2017-08" db="EMBL/GenBank/DDBJ databases">
        <authorList>
            <person name="Polle J.E."/>
            <person name="Barry K."/>
            <person name="Cushman J."/>
            <person name="Schmutz J."/>
            <person name="Tran D."/>
            <person name="Hathwaick L.T."/>
            <person name="Yim W.C."/>
            <person name="Jenkins J."/>
            <person name="Mckie-Krisberg Z.M."/>
            <person name="Prochnik S."/>
            <person name="Lindquist E."/>
            <person name="Dockter R.B."/>
            <person name="Adam C."/>
            <person name="Molina H."/>
            <person name="Bunkerborg J."/>
            <person name="Jin E."/>
            <person name="Buchheim M."/>
            <person name="Magnuson J."/>
        </authorList>
    </citation>
    <scope>NUCLEOTIDE SEQUENCE</scope>
    <source>
        <strain evidence="2">CCAP 19/18</strain>
    </source>
</reference>
<proteinExistence type="predicted"/>
<gene>
    <name evidence="2" type="ORF">DUNSADRAFT_15737</name>
</gene>
<accession>A0ABQ7H9A8</accession>
<feature type="region of interest" description="Disordered" evidence="1">
    <location>
        <begin position="1"/>
        <end position="23"/>
    </location>
</feature>
<feature type="compositionally biased region" description="Polar residues" evidence="1">
    <location>
        <begin position="1"/>
        <end position="12"/>
    </location>
</feature>